<evidence type="ECO:0000313" key="2">
    <source>
        <dbReference type="Proteomes" id="UP001341840"/>
    </source>
</evidence>
<proteinExistence type="predicted"/>
<name>A0ABU6Y8K1_9FABA</name>
<reference evidence="1 2" key="1">
    <citation type="journal article" date="2023" name="Plants (Basel)">
        <title>Bridging the Gap: Combining Genomics and Transcriptomics Approaches to Understand Stylosanthes scabra, an Orphan Legume from the Brazilian Caatinga.</title>
        <authorList>
            <person name="Ferreira-Neto J.R.C."/>
            <person name="da Silva M.D."/>
            <person name="Binneck E."/>
            <person name="de Melo N.F."/>
            <person name="da Silva R.H."/>
            <person name="de Melo A.L.T.M."/>
            <person name="Pandolfi V."/>
            <person name="Bustamante F.O."/>
            <person name="Brasileiro-Vidal A.C."/>
            <person name="Benko-Iseppon A.M."/>
        </authorList>
    </citation>
    <scope>NUCLEOTIDE SEQUENCE [LARGE SCALE GENOMIC DNA]</scope>
    <source>
        <tissue evidence="1">Leaves</tissue>
    </source>
</reference>
<protein>
    <submittedName>
        <fullName evidence="1">Uncharacterized protein</fullName>
    </submittedName>
</protein>
<dbReference type="Proteomes" id="UP001341840">
    <property type="component" value="Unassembled WGS sequence"/>
</dbReference>
<gene>
    <name evidence="1" type="ORF">PIB30_029732</name>
</gene>
<organism evidence="1 2">
    <name type="scientific">Stylosanthes scabra</name>
    <dbReference type="NCBI Taxonomy" id="79078"/>
    <lineage>
        <taxon>Eukaryota</taxon>
        <taxon>Viridiplantae</taxon>
        <taxon>Streptophyta</taxon>
        <taxon>Embryophyta</taxon>
        <taxon>Tracheophyta</taxon>
        <taxon>Spermatophyta</taxon>
        <taxon>Magnoliopsida</taxon>
        <taxon>eudicotyledons</taxon>
        <taxon>Gunneridae</taxon>
        <taxon>Pentapetalae</taxon>
        <taxon>rosids</taxon>
        <taxon>fabids</taxon>
        <taxon>Fabales</taxon>
        <taxon>Fabaceae</taxon>
        <taxon>Papilionoideae</taxon>
        <taxon>50 kb inversion clade</taxon>
        <taxon>dalbergioids sensu lato</taxon>
        <taxon>Dalbergieae</taxon>
        <taxon>Pterocarpus clade</taxon>
        <taxon>Stylosanthes</taxon>
    </lineage>
</organism>
<dbReference type="EMBL" id="JASCZI010241777">
    <property type="protein sequence ID" value="MED6206757.1"/>
    <property type="molecule type" value="Genomic_DNA"/>
</dbReference>
<keyword evidence="2" id="KW-1185">Reference proteome</keyword>
<sequence length="60" mass="6457">MANLAERAALDPGGDAAATMVFWAKPRFDEGPCVTPTMVFSLEQRRDEGRFKAVSCLPAG</sequence>
<evidence type="ECO:0000313" key="1">
    <source>
        <dbReference type="EMBL" id="MED6206757.1"/>
    </source>
</evidence>
<accession>A0ABU6Y8K1</accession>
<comment type="caution">
    <text evidence="1">The sequence shown here is derived from an EMBL/GenBank/DDBJ whole genome shotgun (WGS) entry which is preliminary data.</text>
</comment>